<evidence type="ECO:0000313" key="4">
    <source>
        <dbReference type="Proteomes" id="UP001168821"/>
    </source>
</evidence>
<protein>
    <recommendedName>
        <fullName evidence="5">Secreted protein</fullName>
    </recommendedName>
</protein>
<accession>A0AA38IJJ3</accession>
<dbReference type="EMBL" id="JALNTZ010000003">
    <property type="protein sequence ID" value="KAJ3659083.1"/>
    <property type="molecule type" value="Genomic_DNA"/>
</dbReference>
<reference evidence="3" key="1">
    <citation type="journal article" date="2023" name="G3 (Bethesda)">
        <title>Whole genome assemblies of Zophobas morio and Tenebrio molitor.</title>
        <authorList>
            <person name="Kaur S."/>
            <person name="Stinson S.A."/>
            <person name="diCenzo G.C."/>
        </authorList>
    </citation>
    <scope>NUCLEOTIDE SEQUENCE</scope>
    <source>
        <strain evidence="3">QUZm001</strain>
    </source>
</reference>
<evidence type="ECO:0000313" key="3">
    <source>
        <dbReference type="EMBL" id="KAJ3659083.1"/>
    </source>
</evidence>
<dbReference type="Proteomes" id="UP001168821">
    <property type="component" value="Unassembled WGS sequence"/>
</dbReference>
<keyword evidence="2" id="KW-0732">Signal</keyword>
<keyword evidence="4" id="KW-1185">Reference proteome</keyword>
<evidence type="ECO:0000256" key="1">
    <source>
        <dbReference type="SAM" id="MobiDB-lite"/>
    </source>
</evidence>
<organism evidence="3 4">
    <name type="scientific">Zophobas morio</name>
    <dbReference type="NCBI Taxonomy" id="2755281"/>
    <lineage>
        <taxon>Eukaryota</taxon>
        <taxon>Metazoa</taxon>
        <taxon>Ecdysozoa</taxon>
        <taxon>Arthropoda</taxon>
        <taxon>Hexapoda</taxon>
        <taxon>Insecta</taxon>
        <taxon>Pterygota</taxon>
        <taxon>Neoptera</taxon>
        <taxon>Endopterygota</taxon>
        <taxon>Coleoptera</taxon>
        <taxon>Polyphaga</taxon>
        <taxon>Cucujiformia</taxon>
        <taxon>Tenebrionidae</taxon>
        <taxon>Zophobas</taxon>
    </lineage>
</organism>
<evidence type="ECO:0008006" key="5">
    <source>
        <dbReference type="Google" id="ProtNLM"/>
    </source>
</evidence>
<name>A0AA38IJJ3_9CUCU</name>
<dbReference type="AlphaFoldDB" id="A0AA38IJJ3"/>
<feature type="region of interest" description="Disordered" evidence="1">
    <location>
        <begin position="80"/>
        <end position="115"/>
    </location>
</feature>
<comment type="caution">
    <text evidence="3">The sequence shown here is derived from an EMBL/GenBank/DDBJ whole genome shotgun (WGS) entry which is preliminary data.</text>
</comment>
<evidence type="ECO:0000256" key="2">
    <source>
        <dbReference type="SAM" id="SignalP"/>
    </source>
</evidence>
<gene>
    <name evidence="3" type="ORF">Zmor_010791</name>
</gene>
<proteinExistence type="predicted"/>
<sequence length="138" mass="15608">MHNSAVILDVILIVTLCQWCVCAPYQEISDTRNQIHLQKHSEMKRFSNRETKKDIFISRGWGAGGMPFSVLYMNPTFSSSKAPATVETNIRPQTASKSQRKSLPQVRTSMRQKSLSRTPHSVIPQLFVSYGWGPLGKK</sequence>
<feature type="signal peptide" evidence="2">
    <location>
        <begin position="1"/>
        <end position="22"/>
    </location>
</feature>
<feature type="chain" id="PRO_5041301725" description="Secreted protein" evidence="2">
    <location>
        <begin position="23"/>
        <end position="138"/>
    </location>
</feature>